<reference evidence="3 4" key="1">
    <citation type="submission" date="2013-02" db="EMBL/GenBank/DDBJ databases">
        <title>The Genome Annotation of Plasmodium falciparum MaliPS096_E11.</title>
        <authorList>
            <consortium name="The Broad Institute Genome Sequencing Platform"/>
            <consortium name="The Broad Institute Genome Sequencing Center for Infectious Disease"/>
            <person name="Neafsey D."/>
            <person name="Hoffman S."/>
            <person name="Volkman S."/>
            <person name="Rosenthal P."/>
            <person name="Walker B."/>
            <person name="Young S.K."/>
            <person name="Zeng Q."/>
            <person name="Gargeya S."/>
            <person name="Fitzgerald M."/>
            <person name="Haas B."/>
            <person name="Abouelleil A."/>
            <person name="Allen A.W."/>
            <person name="Alvarado L."/>
            <person name="Arachchi H.M."/>
            <person name="Berlin A.M."/>
            <person name="Chapman S.B."/>
            <person name="Gainer-Dewar J."/>
            <person name="Goldberg J."/>
            <person name="Griggs A."/>
            <person name="Gujja S."/>
            <person name="Hansen M."/>
            <person name="Howarth C."/>
            <person name="Imamovic A."/>
            <person name="Ireland A."/>
            <person name="Larimer J."/>
            <person name="McCowan C."/>
            <person name="Murphy C."/>
            <person name="Pearson M."/>
            <person name="Poon T.W."/>
            <person name="Priest M."/>
            <person name="Roberts A."/>
            <person name="Saif S."/>
            <person name="Shea T."/>
            <person name="Sisk P."/>
            <person name="Sykes S."/>
            <person name="Wortman J."/>
            <person name="Nusbaum C."/>
            <person name="Birren B."/>
        </authorList>
    </citation>
    <scope>NUCLEOTIDE SEQUENCE [LARGE SCALE GENOMIC DNA]</scope>
    <source>
        <strain evidence="3 4">MaliPS096_E11</strain>
    </source>
</reference>
<feature type="chain" id="PRO_5001537239" evidence="2">
    <location>
        <begin position="29"/>
        <end position="432"/>
    </location>
</feature>
<reference evidence="3 4" key="2">
    <citation type="submission" date="2013-02" db="EMBL/GenBank/DDBJ databases">
        <title>The Genome Sequence of Plasmodium falciparum MaliPS096_E11.</title>
        <authorList>
            <consortium name="The Broad Institute Genome Sequencing Platform"/>
            <consortium name="The Broad Institute Genome Sequencing Center for Infectious Disease"/>
            <person name="Neafsey D."/>
            <person name="Cheeseman I."/>
            <person name="Volkman S."/>
            <person name="Adams J."/>
            <person name="Walker B."/>
            <person name="Young S.K."/>
            <person name="Zeng Q."/>
            <person name="Gargeya S."/>
            <person name="Fitzgerald M."/>
            <person name="Haas B."/>
            <person name="Abouelleil A."/>
            <person name="Alvarado L."/>
            <person name="Arachchi H.M."/>
            <person name="Berlin A.M."/>
            <person name="Chapman S.B."/>
            <person name="Dewar J."/>
            <person name="Goldberg J."/>
            <person name="Griggs A."/>
            <person name="Gujja S."/>
            <person name="Hansen M."/>
            <person name="Howarth C."/>
            <person name="Imamovic A."/>
            <person name="Larimer J."/>
            <person name="McCowan C."/>
            <person name="Murphy C."/>
            <person name="Neiman D."/>
            <person name="Pearson M."/>
            <person name="Priest M."/>
            <person name="Roberts A."/>
            <person name="Saif S."/>
            <person name="Shea T."/>
            <person name="Sisk P."/>
            <person name="Sykes S."/>
            <person name="Wortman J."/>
            <person name="Nusbaum C."/>
            <person name="Birren B."/>
        </authorList>
    </citation>
    <scope>NUCLEOTIDE SEQUENCE [LARGE SCALE GENOMIC DNA]</scope>
    <source>
        <strain evidence="3 4">MaliPS096_E11</strain>
    </source>
</reference>
<name>A0A024WSJ3_PLAFA</name>
<dbReference type="EMBL" id="KI925542">
    <property type="protein sequence ID" value="ETW49461.1"/>
    <property type="molecule type" value="Genomic_DNA"/>
</dbReference>
<dbReference type="AlphaFoldDB" id="A0A024WSJ3"/>
<accession>A0A024WSJ3</accession>
<dbReference type="Proteomes" id="UP000030699">
    <property type="component" value="Unassembled WGS sequence"/>
</dbReference>
<evidence type="ECO:0000313" key="4">
    <source>
        <dbReference type="Proteomes" id="UP000030699"/>
    </source>
</evidence>
<sequence>MIFLRNGFFFLFSVLTSCYINLFTQCLGEEFEKIEYPQDVTKIKYYDNSHKIDSKYLYKHVAKGMLQDLIVTVQIDKDREVDKILFLPKKKTYMKIIGDWSDYPKEKNNEICLAFVLQKYFKKEKEKKCTKDFFTSGNIYNVCYNDNNYSIKNLYLYIEISQKYLEKLFSSYSIPVIVNTENNIIYFANDKMKSKEEKPILDLHICYKSNYETPTYLGKLIFNSYPININRNKDQFDIIYTKSFLTNNWDYNLSIKGNYITSYNRVVFVRIPRDSPPNKMKCPPFWDYSVLGSGPLHKIKKKNKNNIIQNMVQYSFSNKNIQNYYIPFLKKDELQTNESYIICLYSDENDFEGMQIINAHFYINTTDSIILIFLIIFIVVFLPLIFSLTYLCVLFKMNILKVKMQKLQLLNRKDEIEDRLKDELNLDQYESI</sequence>
<gene>
    <name evidence="3" type="ORF">PFMALIP_02389</name>
</gene>
<organism evidence="3 4">
    <name type="scientific">Plasmodium falciparum MaliPS096_E11</name>
    <dbReference type="NCBI Taxonomy" id="1036727"/>
    <lineage>
        <taxon>Eukaryota</taxon>
        <taxon>Sar</taxon>
        <taxon>Alveolata</taxon>
        <taxon>Apicomplexa</taxon>
        <taxon>Aconoidasida</taxon>
        <taxon>Haemosporida</taxon>
        <taxon>Plasmodiidae</taxon>
        <taxon>Plasmodium</taxon>
        <taxon>Plasmodium (Laverania)</taxon>
    </lineage>
</organism>
<feature type="signal peptide" evidence="2">
    <location>
        <begin position="1"/>
        <end position="28"/>
    </location>
</feature>
<evidence type="ECO:0000256" key="1">
    <source>
        <dbReference type="SAM" id="Phobius"/>
    </source>
</evidence>
<keyword evidence="2" id="KW-0732">Signal</keyword>
<keyword evidence="1" id="KW-0472">Membrane</keyword>
<proteinExistence type="predicted"/>
<evidence type="ECO:0000256" key="2">
    <source>
        <dbReference type="SAM" id="SignalP"/>
    </source>
</evidence>
<feature type="transmembrane region" description="Helical" evidence="1">
    <location>
        <begin position="369"/>
        <end position="395"/>
    </location>
</feature>
<keyword evidence="1" id="KW-0812">Transmembrane</keyword>
<protein>
    <submittedName>
        <fullName evidence="3">Uncharacterized protein</fullName>
    </submittedName>
</protein>
<dbReference type="PROSITE" id="PS51257">
    <property type="entry name" value="PROKAR_LIPOPROTEIN"/>
    <property type="match status" value="1"/>
</dbReference>
<dbReference type="OrthoDB" id="374708at2759"/>
<evidence type="ECO:0000313" key="3">
    <source>
        <dbReference type="EMBL" id="ETW49461.1"/>
    </source>
</evidence>
<keyword evidence="1" id="KW-1133">Transmembrane helix</keyword>